<feature type="region of interest" description="Disordered" evidence="4">
    <location>
        <begin position="148"/>
        <end position="214"/>
    </location>
</feature>
<comment type="subcellular location">
    <subcellularLocation>
        <location evidence="1">Nucleus</location>
    </subcellularLocation>
</comment>
<dbReference type="InterPro" id="IPR050613">
    <property type="entry name" value="Sec_Metabolite_Reg"/>
</dbReference>
<organism evidence="6 7">
    <name type="scientific">Sarocladium strictum</name>
    <name type="common">Black bundle disease fungus</name>
    <name type="synonym">Acremonium strictum</name>
    <dbReference type="NCBI Taxonomy" id="5046"/>
    <lineage>
        <taxon>Eukaryota</taxon>
        <taxon>Fungi</taxon>
        <taxon>Dikarya</taxon>
        <taxon>Ascomycota</taxon>
        <taxon>Pezizomycotina</taxon>
        <taxon>Sordariomycetes</taxon>
        <taxon>Hypocreomycetidae</taxon>
        <taxon>Hypocreales</taxon>
        <taxon>Sarocladiaceae</taxon>
        <taxon>Sarocladium</taxon>
    </lineage>
</organism>
<dbReference type="SUPFAM" id="SSF57701">
    <property type="entry name" value="Zn2/Cys6 DNA-binding domain"/>
    <property type="match status" value="1"/>
</dbReference>
<dbReference type="GO" id="GO:0005634">
    <property type="term" value="C:nucleus"/>
    <property type="evidence" value="ECO:0007669"/>
    <property type="project" value="UniProtKB-SubCell"/>
</dbReference>
<dbReference type="InterPro" id="IPR007219">
    <property type="entry name" value="XnlR_reg_dom"/>
</dbReference>
<feature type="compositionally biased region" description="Polar residues" evidence="4">
    <location>
        <begin position="154"/>
        <end position="165"/>
    </location>
</feature>
<evidence type="ECO:0000256" key="2">
    <source>
        <dbReference type="ARBA" id="ARBA00022723"/>
    </source>
</evidence>
<dbReference type="AlphaFoldDB" id="A0AA39GRM3"/>
<feature type="compositionally biased region" description="Low complexity" evidence="4">
    <location>
        <begin position="170"/>
        <end position="183"/>
    </location>
</feature>
<dbReference type="GO" id="GO:0000981">
    <property type="term" value="F:DNA-binding transcription factor activity, RNA polymerase II-specific"/>
    <property type="evidence" value="ECO:0007669"/>
    <property type="project" value="InterPro"/>
</dbReference>
<accession>A0AA39GRM3</accession>
<dbReference type="GO" id="GO:0003677">
    <property type="term" value="F:DNA binding"/>
    <property type="evidence" value="ECO:0007669"/>
    <property type="project" value="InterPro"/>
</dbReference>
<keyword evidence="7" id="KW-1185">Reference proteome</keyword>
<dbReference type="PANTHER" id="PTHR31001">
    <property type="entry name" value="UNCHARACTERIZED TRANSCRIPTIONAL REGULATORY PROTEIN"/>
    <property type="match status" value="1"/>
</dbReference>
<dbReference type="Pfam" id="PF00172">
    <property type="entry name" value="Zn_clus"/>
    <property type="match status" value="1"/>
</dbReference>
<feature type="region of interest" description="Disordered" evidence="4">
    <location>
        <begin position="1"/>
        <end position="47"/>
    </location>
</feature>
<dbReference type="PANTHER" id="PTHR31001:SF50">
    <property type="entry name" value="ZN(II)2CYS6 TRANSCRIPTION FACTOR (EUROFUNG)"/>
    <property type="match status" value="1"/>
</dbReference>
<feature type="region of interest" description="Disordered" evidence="4">
    <location>
        <begin position="101"/>
        <end position="127"/>
    </location>
</feature>
<reference evidence="6" key="1">
    <citation type="submission" date="2022-10" db="EMBL/GenBank/DDBJ databases">
        <title>Determination and structural analysis of whole genome sequence of Sarocladium strictum F4-1.</title>
        <authorList>
            <person name="Hu L."/>
            <person name="Jiang Y."/>
        </authorList>
    </citation>
    <scope>NUCLEOTIDE SEQUENCE</scope>
    <source>
        <strain evidence="6">F4-1</strain>
    </source>
</reference>
<gene>
    <name evidence="6" type="ORF">NLU13_1387</name>
</gene>
<dbReference type="InterPro" id="IPR036864">
    <property type="entry name" value="Zn2-C6_fun-type_DNA-bd_sf"/>
</dbReference>
<protein>
    <recommendedName>
        <fullName evidence="5">Zn(2)-C6 fungal-type domain-containing protein</fullName>
    </recommendedName>
</protein>
<dbReference type="Pfam" id="PF04082">
    <property type="entry name" value="Fungal_trans"/>
    <property type="match status" value="1"/>
</dbReference>
<dbReference type="GO" id="GO:0008270">
    <property type="term" value="F:zinc ion binding"/>
    <property type="evidence" value="ECO:0007669"/>
    <property type="project" value="InterPro"/>
</dbReference>
<evidence type="ECO:0000256" key="4">
    <source>
        <dbReference type="SAM" id="MobiDB-lite"/>
    </source>
</evidence>
<feature type="compositionally biased region" description="Polar residues" evidence="4">
    <location>
        <begin position="269"/>
        <end position="278"/>
    </location>
</feature>
<evidence type="ECO:0000256" key="1">
    <source>
        <dbReference type="ARBA" id="ARBA00004123"/>
    </source>
</evidence>
<evidence type="ECO:0000313" key="7">
    <source>
        <dbReference type="Proteomes" id="UP001175261"/>
    </source>
</evidence>
<dbReference type="EMBL" id="JAPDFR010000001">
    <property type="protein sequence ID" value="KAK0391889.1"/>
    <property type="molecule type" value="Genomic_DNA"/>
</dbReference>
<dbReference type="InterPro" id="IPR001138">
    <property type="entry name" value="Zn2Cys6_DnaBD"/>
</dbReference>
<evidence type="ECO:0000259" key="5">
    <source>
        <dbReference type="PROSITE" id="PS50048"/>
    </source>
</evidence>
<dbReference type="PROSITE" id="PS00463">
    <property type="entry name" value="ZN2_CY6_FUNGAL_1"/>
    <property type="match status" value="1"/>
</dbReference>
<dbReference type="SMART" id="SM00066">
    <property type="entry name" value="GAL4"/>
    <property type="match status" value="1"/>
</dbReference>
<evidence type="ECO:0000256" key="3">
    <source>
        <dbReference type="ARBA" id="ARBA00023242"/>
    </source>
</evidence>
<keyword evidence="2" id="KW-0479">Metal-binding</keyword>
<name>A0AA39GRM3_SARSR</name>
<dbReference type="CDD" id="cd00067">
    <property type="entry name" value="GAL4"/>
    <property type="match status" value="1"/>
</dbReference>
<comment type="caution">
    <text evidence="6">The sequence shown here is derived from an EMBL/GenBank/DDBJ whole genome shotgun (WGS) entry which is preliminary data.</text>
</comment>
<dbReference type="GO" id="GO:0006351">
    <property type="term" value="P:DNA-templated transcription"/>
    <property type="evidence" value="ECO:0007669"/>
    <property type="project" value="InterPro"/>
</dbReference>
<dbReference type="PROSITE" id="PS50048">
    <property type="entry name" value="ZN2_CY6_FUNGAL_2"/>
    <property type="match status" value="1"/>
</dbReference>
<sequence>MMPFDFNDLSRLPEDAATTSESQRAESQPSPHEAEDHIPPNATVYHTTGPNAYTKAIEASDGSGTPAVNPRSCVTCRRRKVKCDKQMPCTTCRRALIPCIFPAPGRKPRQPRPRDPNAPQKNFSKREAELVKRLKKLEGIVEELSGQIDVDASKGNSPDSTSTPNGLPKRSASNNIARSASLAGKDASMSPHASVSSRDGDSVSDVGEAARRRETRQQFGRLVLNDHMGRTRYVSSTFWSKMNDELDALRREATQLTDEDSEDSDYDQTPETNPGHNPTTHDHHAFLLGYRSADVDLRKLYPVPSHIWFLWKIYQDVVEPLIKVVHVPTTDALLREASRDLDSLSPGQQALVFAIFFAAVVATEPEDAEKNFGTSKENLVAQYRFSVEQALAKADFLVTTDFAVIQALVIFIIVARRYDTSRFCWTMTVLVSRLAQGMGLHRDGSYFDLTPFETEMRRRVWWEIVKIDFRSSEELGTELTISDRGFDTEVPLNINDADMTPEGTAPLVARTGPTDVSVHLLRSEITKISRRIMMASSASAHQCPAENTPTLEELEHSLIELYYSKMQTLIDEHTAGNNPRHEIYWMGQVISRIVMAKLSLTIYQPVLFSEPDKLTPETRQRIFVAAVELLESDTRLNRDARAHPFRWLFLTYTSWQPIAYVLVELARRPWTPLTERAWEAVCSFDRVPLDKLKLADQAAVFLPLRKLFLSVRKHRAVELARLKSNLAEAKRLDQEERTNEREPWYRRPCGTENRMAEVREKWWSLLRADQPVSLPANTLQSTGSFVTPSIAPKTEPTQQSYNSSGQVDTLEMSEAQMQYLDQFMAQSGPNVADIYNLHNRNLMGMGMPLMTNGANGMDMQSLSFTNGTATPTSNATSSTATIHKNEEAGMFASNMPPQQSQDMLQQSSDSLPPWVWGGWMDEAGATNGGVIPDKVMEEAVTTEDMNMLDQDFDWQDWTQSLKGLDMWQGGAAPSAR</sequence>
<proteinExistence type="predicted"/>
<feature type="compositionally biased region" description="Polar residues" evidence="4">
    <location>
        <begin position="17"/>
        <end position="30"/>
    </location>
</feature>
<dbReference type="SMART" id="SM00906">
    <property type="entry name" value="Fungal_trans"/>
    <property type="match status" value="1"/>
</dbReference>
<feature type="region of interest" description="Disordered" evidence="4">
    <location>
        <begin position="254"/>
        <end position="281"/>
    </location>
</feature>
<feature type="compositionally biased region" description="Acidic residues" evidence="4">
    <location>
        <begin position="257"/>
        <end position="268"/>
    </location>
</feature>
<evidence type="ECO:0000313" key="6">
    <source>
        <dbReference type="EMBL" id="KAK0391889.1"/>
    </source>
</evidence>
<dbReference type="Proteomes" id="UP001175261">
    <property type="component" value="Unassembled WGS sequence"/>
</dbReference>
<feature type="domain" description="Zn(2)-C6 fungal-type" evidence="5">
    <location>
        <begin position="72"/>
        <end position="101"/>
    </location>
</feature>
<dbReference type="Gene3D" id="4.10.240.10">
    <property type="entry name" value="Zn(2)-C6 fungal-type DNA-binding domain"/>
    <property type="match status" value="1"/>
</dbReference>
<keyword evidence="3" id="KW-0539">Nucleus</keyword>
<dbReference type="CDD" id="cd12148">
    <property type="entry name" value="fungal_TF_MHR"/>
    <property type="match status" value="1"/>
</dbReference>